<comment type="caution">
    <text evidence="2">The sequence shown here is derived from an EMBL/GenBank/DDBJ whole genome shotgun (WGS) entry which is preliminary data.</text>
</comment>
<proteinExistence type="predicted"/>
<protein>
    <submittedName>
        <fullName evidence="2">Uncharacterized protein</fullName>
    </submittedName>
</protein>
<gene>
    <name evidence="2" type="ORF">ENN04_05725</name>
</gene>
<accession>A0A7C5SYI4</accession>
<reference evidence="2" key="1">
    <citation type="journal article" date="2020" name="mSystems">
        <title>Genome- and Community-Level Interaction Insights into Carbon Utilization and Element Cycling Functions of Hydrothermarchaeota in Hydrothermal Sediment.</title>
        <authorList>
            <person name="Zhou Z."/>
            <person name="Liu Y."/>
            <person name="Xu W."/>
            <person name="Pan J."/>
            <person name="Luo Z.H."/>
            <person name="Li M."/>
        </authorList>
    </citation>
    <scope>NUCLEOTIDE SEQUENCE [LARGE SCALE GENOMIC DNA]</scope>
    <source>
        <strain evidence="2">SpSt-114</strain>
    </source>
</reference>
<name>A0A7C5SYI4_9AQUI</name>
<sequence>MLLIILLIIALILLAWRINSETSAIRPPVHPQEQPSSEGEEGRARRDLVGEDYYDWNSNSSFGLGSTTSRHEDDLLPDPYYCHLPESIYHPMCHNRHGLVDDYYSKWFDDGEDS</sequence>
<evidence type="ECO:0000313" key="2">
    <source>
        <dbReference type="EMBL" id="HHO74125.1"/>
    </source>
</evidence>
<feature type="region of interest" description="Disordered" evidence="1">
    <location>
        <begin position="25"/>
        <end position="44"/>
    </location>
</feature>
<evidence type="ECO:0000256" key="1">
    <source>
        <dbReference type="SAM" id="MobiDB-lite"/>
    </source>
</evidence>
<dbReference type="EMBL" id="DSAC01000070">
    <property type="protein sequence ID" value="HHO74125.1"/>
    <property type="molecule type" value="Genomic_DNA"/>
</dbReference>
<dbReference type="AlphaFoldDB" id="A0A7C5SYI4"/>
<organism evidence="2">
    <name type="scientific">Thermocrinis ruber</name>
    <dbReference type="NCBI Taxonomy" id="75906"/>
    <lineage>
        <taxon>Bacteria</taxon>
        <taxon>Pseudomonadati</taxon>
        <taxon>Aquificota</taxon>
        <taxon>Aquificia</taxon>
        <taxon>Aquificales</taxon>
        <taxon>Aquificaceae</taxon>
        <taxon>Thermocrinis</taxon>
    </lineage>
</organism>